<dbReference type="OrthoDB" id="177316at2"/>
<dbReference type="GO" id="GO:0008643">
    <property type="term" value="P:carbohydrate transport"/>
    <property type="evidence" value="ECO:0007669"/>
    <property type="project" value="InterPro"/>
</dbReference>
<name>A0A146GB85_TERSA</name>
<dbReference type="Proteomes" id="UP000076023">
    <property type="component" value="Unassembled WGS sequence"/>
</dbReference>
<organism evidence="3 4">
    <name type="scientific">Terrimicrobium sacchariphilum</name>
    <dbReference type="NCBI Taxonomy" id="690879"/>
    <lineage>
        <taxon>Bacteria</taxon>
        <taxon>Pseudomonadati</taxon>
        <taxon>Verrucomicrobiota</taxon>
        <taxon>Terrimicrobiia</taxon>
        <taxon>Terrimicrobiales</taxon>
        <taxon>Terrimicrobiaceae</taxon>
        <taxon>Terrimicrobium</taxon>
    </lineage>
</organism>
<sequence>MFPRNPAVYAALFSSVLPITAFTQTANNTRGLPAEDRDFPRATPEPASVPWWQGDYATGDWFGLRPRLSDHGLDFFAYYNAIVAGNPVGGRNQSASYADDFYFGLKTDLEKLVGWQGATFTITGVNRDGNSIQGALGSQYDPMQLVGGQAIFLYGLFLEQKLLDDKLSIKLGRLGASDDFATSPLYGYYLNNGIDGNIRAVLFNTRFSAYPFASWGARLRIDPTPEFNAMVGIYQVSSRMFDRAYHGVDMSIQSGDGFMLIGQVGWTPEFFKREAPAPVSDGKAVVADKKAVAPAISTTAKGLPGHYFFGGYWSSWDYPQFGQASTTPASYGFYLHGDQMVYRENLDSDQGLTLFTTFTLSPQQNVAIVPFQVNGGAIYQGLIPGRDNDRTILGVIYGQFSNDYANSVSAQGGGSPSYELVFEAGYRVQLNKWAYIQPDVQWVIQPGGTGDIPNGLVLGAQFGVKF</sequence>
<comment type="caution">
    <text evidence="3">The sequence shown here is derived from an EMBL/GenBank/DDBJ whole genome shotgun (WGS) entry which is preliminary data.</text>
</comment>
<dbReference type="InterPro" id="IPR052932">
    <property type="entry name" value="OprB_Porin"/>
</dbReference>
<evidence type="ECO:0000256" key="1">
    <source>
        <dbReference type="ARBA" id="ARBA00008769"/>
    </source>
</evidence>
<dbReference type="GO" id="GO:0016020">
    <property type="term" value="C:membrane"/>
    <property type="evidence" value="ECO:0007669"/>
    <property type="project" value="InterPro"/>
</dbReference>
<evidence type="ECO:0000313" key="3">
    <source>
        <dbReference type="EMBL" id="GAT34074.1"/>
    </source>
</evidence>
<comment type="similarity">
    <text evidence="1 2">Belongs to the OprB family.</text>
</comment>
<protein>
    <submittedName>
        <fullName evidence="3">Porin</fullName>
    </submittedName>
</protein>
<dbReference type="AlphaFoldDB" id="A0A146GB85"/>
<dbReference type="Pfam" id="PF04966">
    <property type="entry name" value="OprB"/>
    <property type="match status" value="1"/>
</dbReference>
<feature type="signal peptide" evidence="2">
    <location>
        <begin position="1"/>
        <end position="21"/>
    </location>
</feature>
<keyword evidence="4" id="KW-1185">Reference proteome</keyword>
<dbReference type="GO" id="GO:0015288">
    <property type="term" value="F:porin activity"/>
    <property type="evidence" value="ECO:0007669"/>
    <property type="project" value="InterPro"/>
</dbReference>
<keyword evidence="2" id="KW-0732">Signal</keyword>
<proteinExistence type="inferred from homology"/>
<dbReference type="InterPro" id="IPR038673">
    <property type="entry name" value="OprB_sf"/>
</dbReference>
<feature type="chain" id="PRO_5007357524" evidence="2">
    <location>
        <begin position="22"/>
        <end position="466"/>
    </location>
</feature>
<dbReference type="PANTHER" id="PTHR37944:SF1">
    <property type="entry name" value="PORIN B"/>
    <property type="match status" value="1"/>
</dbReference>
<evidence type="ECO:0000256" key="2">
    <source>
        <dbReference type="RuleBase" id="RU363072"/>
    </source>
</evidence>
<gene>
    <name evidence="3" type="ORF">TSACC_22497</name>
</gene>
<dbReference type="InParanoid" id="A0A146GB85"/>
<dbReference type="InterPro" id="IPR007049">
    <property type="entry name" value="Carb-sel_porin_OprB"/>
</dbReference>
<reference evidence="4" key="1">
    <citation type="journal article" date="2017" name="Genome Announc.">
        <title>Draft Genome Sequence of Terrimicrobium sacchariphilum NM-5T, a Facultative Anaerobic Soil Bacterium of the Class Spartobacteria.</title>
        <authorList>
            <person name="Qiu Y.L."/>
            <person name="Tourlousse D.M."/>
            <person name="Matsuura N."/>
            <person name="Ohashi A."/>
            <person name="Sekiguchi Y."/>
        </authorList>
    </citation>
    <scope>NUCLEOTIDE SEQUENCE [LARGE SCALE GENOMIC DNA]</scope>
    <source>
        <strain evidence="4">NM-5</strain>
    </source>
</reference>
<evidence type="ECO:0000313" key="4">
    <source>
        <dbReference type="Proteomes" id="UP000076023"/>
    </source>
</evidence>
<dbReference type="PANTHER" id="PTHR37944">
    <property type="entry name" value="PORIN B"/>
    <property type="match status" value="1"/>
</dbReference>
<accession>A0A146GB85</accession>
<dbReference type="Gene3D" id="2.40.160.180">
    <property type="entry name" value="Carbohydrate-selective porin OprB"/>
    <property type="match status" value="1"/>
</dbReference>
<dbReference type="RefSeq" id="WP_075079741.1">
    <property type="nucleotide sequence ID" value="NZ_BDCO01000002.1"/>
</dbReference>
<dbReference type="STRING" id="690879.TSACC_22497"/>
<dbReference type="EMBL" id="BDCO01000002">
    <property type="protein sequence ID" value="GAT34074.1"/>
    <property type="molecule type" value="Genomic_DNA"/>
</dbReference>